<feature type="domain" description="Glycosyl hydrolases family 2 sugar binding" evidence="8">
    <location>
        <begin position="7"/>
        <end position="128"/>
    </location>
</feature>
<dbReference type="Gene3D" id="3.20.20.80">
    <property type="entry name" value="Glycosidases"/>
    <property type="match status" value="1"/>
</dbReference>
<evidence type="ECO:0000259" key="7">
    <source>
        <dbReference type="Pfam" id="PF02836"/>
    </source>
</evidence>
<dbReference type="InterPro" id="IPR006102">
    <property type="entry name" value="Ig-like_GH2"/>
</dbReference>
<evidence type="ECO:0000256" key="1">
    <source>
        <dbReference type="ARBA" id="ARBA00001412"/>
    </source>
</evidence>
<feature type="domain" description="Glycoside hydrolase family 2 catalytic" evidence="7">
    <location>
        <begin position="271"/>
        <end position="418"/>
    </location>
</feature>
<dbReference type="SUPFAM" id="SSF49785">
    <property type="entry name" value="Galactose-binding domain-like"/>
    <property type="match status" value="1"/>
</dbReference>
<evidence type="ECO:0000256" key="3">
    <source>
        <dbReference type="ARBA" id="ARBA00012756"/>
    </source>
</evidence>
<keyword evidence="5" id="KW-0326">Glycosidase</keyword>
<evidence type="ECO:0000259" key="6">
    <source>
        <dbReference type="Pfam" id="PF00703"/>
    </source>
</evidence>
<dbReference type="EC" id="3.2.1.23" evidence="3"/>
<dbReference type="STRING" id="268407.PWYN_10840"/>
<dbReference type="InterPro" id="IPR036156">
    <property type="entry name" value="Beta-gal/glucu_dom_sf"/>
</dbReference>
<dbReference type="InterPro" id="IPR006104">
    <property type="entry name" value="Glyco_hydro_2_N"/>
</dbReference>
<dbReference type="PANTHER" id="PTHR46323:SF2">
    <property type="entry name" value="BETA-GALACTOSIDASE"/>
    <property type="match status" value="1"/>
</dbReference>
<dbReference type="AlphaFoldDB" id="A0A098MDY9"/>
<dbReference type="eggNOG" id="COG3250">
    <property type="taxonomic scope" value="Bacteria"/>
</dbReference>
<proteinExistence type="inferred from homology"/>
<evidence type="ECO:0000259" key="8">
    <source>
        <dbReference type="Pfam" id="PF02837"/>
    </source>
</evidence>
<dbReference type="PANTHER" id="PTHR46323">
    <property type="entry name" value="BETA-GALACTOSIDASE"/>
    <property type="match status" value="1"/>
</dbReference>
<dbReference type="SUPFAM" id="SSF51445">
    <property type="entry name" value="(Trans)glycosidases"/>
    <property type="match status" value="1"/>
</dbReference>
<reference evidence="9 10" key="1">
    <citation type="submission" date="2014-08" db="EMBL/GenBank/DDBJ databases">
        <authorList>
            <person name="den Bakker H.C."/>
        </authorList>
    </citation>
    <scope>NUCLEOTIDE SEQUENCE [LARGE SCALE GENOMIC DNA]</scope>
    <source>
        <strain evidence="9 10">DSM 18334</strain>
    </source>
</reference>
<dbReference type="InterPro" id="IPR008979">
    <property type="entry name" value="Galactose-bd-like_sf"/>
</dbReference>
<evidence type="ECO:0000256" key="5">
    <source>
        <dbReference type="ARBA" id="ARBA00023295"/>
    </source>
</evidence>
<reference evidence="9 10" key="2">
    <citation type="submission" date="2014-10" db="EMBL/GenBank/DDBJ databases">
        <title>Comparative genomics of the Paenibacillus odorifer group.</title>
        <authorList>
            <person name="Tsai Y.-C."/>
            <person name="Martin N."/>
            <person name="Korlach J."/>
            <person name="Wiedmann M."/>
        </authorList>
    </citation>
    <scope>NUCLEOTIDE SEQUENCE [LARGE SCALE GENOMIC DNA]</scope>
    <source>
        <strain evidence="9 10">DSM 18334</strain>
    </source>
</reference>
<dbReference type="InterPro" id="IPR050347">
    <property type="entry name" value="Bact_Beta-galactosidase"/>
</dbReference>
<dbReference type="RefSeq" id="WP_036651151.1">
    <property type="nucleotide sequence ID" value="NZ_JQCR01000002.1"/>
</dbReference>
<sequence length="937" mass="106235">MYKTIDLQGLWNFQLDEAMQGVELPYEDTITLPGTTSYAKKGKPNDTAETGFLTDQYKFEGSAWFSREFTINEENSDKNGFLYLERTRITTVWIDGSEVGTQDSLSTPHVYDVTKYMSQGTHTLTIRVDNTGYPTKGGHLTSPDTQTNWNGLTGRIELQLYNQAYLSDVQIFPNIRKKTFTIHAKVLGTDQGLLSVSAASFNLAHEHKPEPMDVPVAPGDITVTYPMGEDALLWSEFEPNLYKLSLNLVLQGSIVDTQEIIVGLRDFQAQGDKFTINGTATFLRGKHDGLIFPLTGFAPTTVEEWFNVLSISKSYGINHYRFHTCCPPDAAFTAADLLGIYMQPELPFWGTITDDKDANHNQAEQDYLIREGFEMMRVFGNHPSFAMMSLGNELWGSQERINAILKSYKEVDSRHLYTQGSNNFQFVPVILEHDDFFSGVRFSRDRLIRGSYAMCDAPLGHIQTDKPSTMKDYDENISPTQSVDLLEFNAEGTIQIQFGTETKTVNASEGQELLIPNIPVISHEIGQYQTFPDFREIDKYTGPLKARNFELFKQRLEEKGLDHLAQLYFSASGKLAMECYKEELEAAFRSRKMAGFQLLDLQDFSGQGTALVGVLDAFMDSKGLISAKEWCSFCSDAVLLARFDKYNYTAGEAFHAQVELAYYRQVPLNNFKVLWKLTKDNGSVYKSGELHVSNPEDTNYLEIGEINIPMPNLESMTKLRFSLEIEGLDVEKTYDLWVYPAEVSLDKTGVNLFNHLSEEAVAQLEKGENVLLIPHLGDLANSIEGFYSSDFWCYPMFRSISESMNKEVPVGTMGLLIDNEHPVFKHFPCEEHSTYPWWSIVSNSRSIILDDTPRDFRPIVQTIDNFERNHKLGLLFECKIAKGNLLVLTCDMEQIIHTPEGKQLFSSILTYVNSEDFKPATTWSVSLLQSYFKQNDL</sequence>
<name>A0A098MDY9_9BACL</name>
<accession>A0A098MDY9</accession>
<gene>
    <name evidence="9" type="ORF">PWYN_10840</name>
</gene>
<dbReference type="EMBL" id="JQCR01000002">
    <property type="protein sequence ID" value="KGE19777.1"/>
    <property type="molecule type" value="Genomic_DNA"/>
</dbReference>
<dbReference type="GO" id="GO:0009341">
    <property type="term" value="C:beta-galactosidase complex"/>
    <property type="evidence" value="ECO:0007669"/>
    <property type="project" value="TreeGrafter"/>
</dbReference>
<dbReference type="Proteomes" id="UP000029734">
    <property type="component" value="Unassembled WGS sequence"/>
</dbReference>
<comment type="similarity">
    <text evidence="2">Belongs to the glycosyl hydrolase 2 family.</text>
</comment>
<dbReference type="Gene3D" id="2.60.120.260">
    <property type="entry name" value="Galactose-binding domain-like"/>
    <property type="match status" value="1"/>
</dbReference>
<dbReference type="GO" id="GO:0004565">
    <property type="term" value="F:beta-galactosidase activity"/>
    <property type="evidence" value="ECO:0007669"/>
    <property type="project" value="UniProtKB-EC"/>
</dbReference>
<comment type="catalytic activity">
    <reaction evidence="1">
        <text>Hydrolysis of terminal non-reducing beta-D-galactose residues in beta-D-galactosides.</text>
        <dbReference type="EC" id="3.2.1.23"/>
    </reaction>
</comment>
<organism evidence="9 10">
    <name type="scientific">Paenibacillus wynnii</name>
    <dbReference type="NCBI Taxonomy" id="268407"/>
    <lineage>
        <taxon>Bacteria</taxon>
        <taxon>Bacillati</taxon>
        <taxon>Bacillota</taxon>
        <taxon>Bacilli</taxon>
        <taxon>Bacillales</taxon>
        <taxon>Paenibacillaceae</taxon>
        <taxon>Paenibacillus</taxon>
    </lineage>
</organism>
<dbReference type="Pfam" id="PF02837">
    <property type="entry name" value="Glyco_hydro_2_N"/>
    <property type="match status" value="1"/>
</dbReference>
<dbReference type="Pfam" id="PF00703">
    <property type="entry name" value="Glyco_hydro_2"/>
    <property type="match status" value="1"/>
</dbReference>
<comment type="caution">
    <text evidence="9">The sequence shown here is derived from an EMBL/GenBank/DDBJ whole genome shotgun (WGS) entry which is preliminary data.</text>
</comment>
<dbReference type="Pfam" id="PF02836">
    <property type="entry name" value="Glyco_hydro_2_C"/>
    <property type="match status" value="1"/>
</dbReference>
<keyword evidence="10" id="KW-1185">Reference proteome</keyword>
<feature type="domain" description="Glycoside hydrolase family 2 immunoglobulin-like beta-sandwich" evidence="6">
    <location>
        <begin position="165"/>
        <end position="265"/>
    </location>
</feature>
<evidence type="ECO:0000256" key="4">
    <source>
        <dbReference type="ARBA" id="ARBA00022801"/>
    </source>
</evidence>
<dbReference type="InterPro" id="IPR017853">
    <property type="entry name" value="GH"/>
</dbReference>
<dbReference type="OrthoDB" id="9814867at2"/>
<evidence type="ECO:0000313" key="9">
    <source>
        <dbReference type="EMBL" id="KGE19777.1"/>
    </source>
</evidence>
<evidence type="ECO:0000256" key="2">
    <source>
        <dbReference type="ARBA" id="ARBA00007401"/>
    </source>
</evidence>
<dbReference type="SUPFAM" id="SSF49303">
    <property type="entry name" value="beta-Galactosidase/glucuronidase domain"/>
    <property type="match status" value="1"/>
</dbReference>
<dbReference type="InterPro" id="IPR006103">
    <property type="entry name" value="Glyco_hydro_2_cat"/>
</dbReference>
<evidence type="ECO:0000313" key="10">
    <source>
        <dbReference type="Proteomes" id="UP000029734"/>
    </source>
</evidence>
<dbReference type="GO" id="GO:0005990">
    <property type="term" value="P:lactose catabolic process"/>
    <property type="evidence" value="ECO:0007669"/>
    <property type="project" value="TreeGrafter"/>
</dbReference>
<keyword evidence="4" id="KW-0378">Hydrolase</keyword>
<protein>
    <recommendedName>
        <fullName evidence="3">beta-galactosidase</fullName>
        <ecNumber evidence="3">3.2.1.23</ecNumber>
    </recommendedName>
</protein>